<evidence type="ECO:0000256" key="3">
    <source>
        <dbReference type="ARBA" id="ARBA00023082"/>
    </source>
</evidence>
<organism evidence="7 8">
    <name type="scientific">Variovorax ginsengisoli</name>
    <dbReference type="NCBI Taxonomy" id="363844"/>
    <lineage>
        <taxon>Bacteria</taxon>
        <taxon>Pseudomonadati</taxon>
        <taxon>Pseudomonadota</taxon>
        <taxon>Betaproteobacteria</taxon>
        <taxon>Burkholderiales</taxon>
        <taxon>Comamonadaceae</taxon>
        <taxon>Variovorax</taxon>
    </lineage>
</organism>
<dbReference type="InterPro" id="IPR014284">
    <property type="entry name" value="RNA_pol_sigma-70_dom"/>
</dbReference>
<evidence type="ECO:0000259" key="6">
    <source>
        <dbReference type="Pfam" id="PF08281"/>
    </source>
</evidence>
<dbReference type="InterPro" id="IPR013249">
    <property type="entry name" value="RNA_pol_sigma70_r4_t2"/>
</dbReference>
<protein>
    <submittedName>
        <fullName evidence="7">RNA polymerase sigma factor</fullName>
    </submittedName>
</protein>
<dbReference type="Pfam" id="PF08281">
    <property type="entry name" value="Sigma70_r4_2"/>
    <property type="match status" value="1"/>
</dbReference>
<comment type="similarity">
    <text evidence="1">Belongs to the sigma-70 factor family. ECF subfamily.</text>
</comment>
<dbReference type="SUPFAM" id="SSF88946">
    <property type="entry name" value="Sigma2 domain of RNA polymerase sigma factors"/>
    <property type="match status" value="1"/>
</dbReference>
<proteinExistence type="inferred from homology"/>
<dbReference type="InterPro" id="IPR013324">
    <property type="entry name" value="RNA_pol_sigma_r3/r4-like"/>
</dbReference>
<dbReference type="Gene3D" id="1.10.1740.10">
    <property type="match status" value="1"/>
</dbReference>
<evidence type="ECO:0000259" key="5">
    <source>
        <dbReference type="Pfam" id="PF04542"/>
    </source>
</evidence>
<dbReference type="NCBIfam" id="TIGR02937">
    <property type="entry name" value="sigma70-ECF"/>
    <property type="match status" value="1"/>
</dbReference>
<accession>A0ABT8SFH5</accession>
<dbReference type="CDD" id="cd06171">
    <property type="entry name" value="Sigma70_r4"/>
    <property type="match status" value="1"/>
</dbReference>
<dbReference type="Gene3D" id="1.10.10.10">
    <property type="entry name" value="Winged helix-like DNA-binding domain superfamily/Winged helix DNA-binding domain"/>
    <property type="match status" value="1"/>
</dbReference>
<dbReference type="Pfam" id="PF04542">
    <property type="entry name" value="Sigma70_r2"/>
    <property type="match status" value="1"/>
</dbReference>
<keyword evidence="8" id="KW-1185">Reference proteome</keyword>
<comment type="caution">
    <text evidence="7">The sequence shown here is derived from an EMBL/GenBank/DDBJ whole genome shotgun (WGS) entry which is preliminary data.</text>
</comment>
<reference evidence="7" key="1">
    <citation type="submission" date="2023-06" db="EMBL/GenBank/DDBJ databases">
        <authorList>
            <person name="Jiang Y."/>
            <person name="Liu Q."/>
        </authorList>
    </citation>
    <scope>NUCLEOTIDE SEQUENCE</scope>
    <source>
        <strain evidence="7">CGMCC 1.12090</strain>
    </source>
</reference>
<dbReference type="Proteomes" id="UP001169027">
    <property type="component" value="Unassembled WGS sequence"/>
</dbReference>
<evidence type="ECO:0000256" key="2">
    <source>
        <dbReference type="ARBA" id="ARBA00023015"/>
    </source>
</evidence>
<name>A0ABT8SFH5_9BURK</name>
<keyword evidence="4" id="KW-0804">Transcription</keyword>
<keyword evidence="2" id="KW-0805">Transcription regulation</keyword>
<dbReference type="NCBIfam" id="NF008888">
    <property type="entry name" value="PRK11922.1"/>
    <property type="match status" value="1"/>
</dbReference>
<dbReference type="EMBL" id="JAUKVY010000043">
    <property type="protein sequence ID" value="MDO1537545.1"/>
    <property type="molecule type" value="Genomic_DNA"/>
</dbReference>
<keyword evidence="3" id="KW-0731">Sigma factor</keyword>
<sequence>MPHTAPHPIAPQSASDHELALRAAHGDAAAFERIMRRHNQLLFRTARSILKSDDDAEDALQDAYLGAWRAIGSFRDHAQLATWLSRIVINESLGRLRRRSAQVIPLDTAIGADDSDAPWMADDPGDRPEGLAMRDEIRRLMEARIDRLPDSYRTVFMLRAVQELSVTETAAMLQLAEATVRTRFFRARSLLREGLSRDLDVALGDAFSFDGARCDRIVAHVLAEVAATAHPPVIDPNLPGD</sequence>
<dbReference type="PANTHER" id="PTHR43133:SF51">
    <property type="entry name" value="RNA POLYMERASE SIGMA FACTOR"/>
    <property type="match status" value="1"/>
</dbReference>
<gene>
    <name evidence="7" type="ORF">Q2T77_35430</name>
</gene>
<evidence type="ECO:0000256" key="1">
    <source>
        <dbReference type="ARBA" id="ARBA00010641"/>
    </source>
</evidence>
<dbReference type="InterPro" id="IPR007627">
    <property type="entry name" value="RNA_pol_sigma70_r2"/>
</dbReference>
<dbReference type="RefSeq" id="WP_301815992.1">
    <property type="nucleotide sequence ID" value="NZ_JAUJZH010000043.1"/>
</dbReference>
<feature type="domain" description="RNA polymerase sigma factor 70 region 4 type 2" evidence="6">
    <location>
        <begin position="139"/>
        <end position="190"/>
    </location>
</feature>
<evidence type="ECO:0000313" key="8">
    <source>
        <dbReference type="Proteomes" id="UP001169027"/>
    </source>
</evidence>
<evidence type="ECO:0000256" key="4">
    <source>
        <dbReference type="ARBA" id="ARBA00023163"/>
    </source>
</evidence>
<dbReference type="InterPro" id="IPR013325">
    <property type="entry name" value="RNA_pol_sigma_r2"/>
</dbReference>
<dbReference type="InterPro" id="IPR039425">
    <property type="entry name" value="RNA_pol_sigma-70-like"/>
</dbReference>
<dbReference type="SUPFAM" id="SSF88659">
    <property type="entry name" value="Sigma3 and sigma4 domains of RNA polymerase sigma factors"/>
    <property type="match status" value="1"/>
</dbReference>
<dbReference type="PANTHER" id="PTHR43133">
    <property type="entry name" value="RNA POLYMERASE ECF-TYPE SIGMA FACTO"/>
    <property type="match status" value="1"/>
</dbReference>
<evidence type="ECO:0000313" key="7">
    <source>
        <dbReference type="EMBL" id="MDO1537545.1"/>
    </source>
</evidence>
<feature type="domain" description="RNA polymerase sigma-70 region 2" evidence="5">
    <location>
        <begin position="35"/>
        <end position="100"/>
    </location>
</feature>
<dbReference type="InterPro" id="IPR036388">
    <property type="entry name" value="WH-like_DNA-bd_sf"/>
</dbReference>